<reference evidence="1 2" key="1">
    <citation type="submission" date="2020-06" db="EMBL/GenBank/DDBJ databases">
        <title>Haloterrigena sp. nov., an extremely halophilic archaeon isolated from a saline sediment.</title>
        <authorList>
            <person name="Liu B.-B."/>
        </authorList>
    </citation>
    <scope>NUCLEOTIDE SEQUENCE [LARGE SCALE GENOMIC DNA]</scope>
    <source>
        <strain evidence="1 2">SYSU A558-1</strain>
    </source>
</reference>
<sequence>MSETDHATPSGRAIERGGVYAHATHGRVEVTQIWQGTQWTEAVTVPSTEEREIGRPIVVRYIPAADGDWRDELAATLDEFHAAIAPAD</sequence>
<protein>
    <recommendedName>
        <fullName evidence="3">DUF1653 domain-containing protein</fullName>
    </recommendedName>
</protein>
<dbReference type="RefSeq" id="WP_174682707.1">
    <property type="nucleotide sequence ID" value="NZ_JABUQZ010000002.1"/>
</dbReference>
<dbReference type="EMBL" id="JABUQZ010000002">
    <property type="protein sequence ID" value="NUC74858.1"/>
    <property type="molecule type" value="Genomic_DNA"/>
</dbReference>
<evidence type="ECO:0000313" key="2">
    <source>
        <dbReference type="Proteomes" id="UP001016761"/>
    </source>
</evidence>
<keyword evidence="2" id="KW-1185">Reference proteome</keyword>
<evidence type="ECO:0008006" key="3">
    <source>
        <dbReference type="Google" id="ProtNLM"/>
    </source>
</evidence>
<accession>A0ABX2LJ02</accession>
<dbReference type="Proteomes" id="UP001016761">
    <property type="component" value="Unassembled WGS sequence"/>
</dbReference>
<comment type="caution">
    <text evidence="1">The sequence shown here is derived from an EMBL/GenBank/DDBJ whole genome shotgun (WGS) entry which is preliminary data.</text>
</comment>
<name>A0ABX2LJ02_9EURY</name>
<proteinExistence type="predicted"/>
<organism evidence="1 2">
    <name type="scientific">Haloterrigena gelatinilytica</name>
    <dbReference type="NCBI Taxonomy" id="2741724"/>
    <lineage>
        <taxon>Archaea</taxon>
        <taxon>Methanobacteriati</taxon>
        <taxon>Methanobacteriota</taxon>
        <taxon>Stenosarchaea group</taxon>
        <taxon>Halobacteria</taxon>
        <taxon>Halobacteriales</taxon>
        <taxon>Natrialbaceae</taxon>
        <taxon>Haloterrigena</taxon>
    </lineage>
</organism>
<evidence type="ECO:0000313" key="1">
    <source>
        <dbReference type="EMBL" id="NUC74858.1"/>
    </source>
</evidence>
<gene>
    <name evidence="1" type="ORF">HTZ84_21575</name>
</gene>